<dbReference type="SUPFAM" id="SSF46785">
    <property type="entry name" value="Winged helix' DNA-binding domain"/>
    <property type="match status" value="1"/>
</dbReference>
<dbReference type="Gene3D" id="1.10.10.10">
    <property type="entry name" value="Winged helix-like DNA-binding domain superfamily/Winged helix DNA-binding domain"/>
    <property type="match status" value="1"/>
</dbReference>
<dbReference type="SMART" id="SM00347">
    <property type="entry name" value="HTH_MARR"/>
    <property type="match status" value="1"/>
</dbReference>
<gene>
    <name evidence="3" type="ORF">N4264_19370</name>
</gene>
<keyword evidence="4" id="KW-1185">Reference proteome</keyword>
<evidence type="ECO:0000313" key="3">
    <source>
        <dbReference type="EMBL" id="UXI66897.1"/>
    </source>
</evidence>
<reference evidence="3" key="1">
    <citation type="submission" date="2022-09" db="EMBL/GenBank/DDBJ databases">
        <title>Tahibacter sp. nov., isolated from a fresh water.</title>
        <authorList>
            <person name="Baek J.H."/>
            <person name="Lee J.K."/>
            <person name="Kim J.M."/>
            <person name="Jeon C.O."/>
        </authorList>
    </citation>
    <scope>NUCLEOTIDE SEQUENCE</scope>
    <source>
        <strain evidence="3">W38</strain>
    </source>
</reference>
<evidence type="ECO:0000259" key="2">
    <source>
        <dbReference type="PROSITE" id="PS50995"/>
    </source>
</evidence>
<dbReference type="InterPro" id="IPR036390">
    <property type="entry name" value="WH_DNA-bd_sf"/>
</dbReference>
<feature type="domain" description="HTH marR-type" evidence="2">
    <location>
        <begin position="55"/>
        <end position="189"/>
    </location>
</feature>
<dbReference type="EMBL" id="CP104694">
    <property type="protein sequence ID" value="UXI66897.1"/>
    <property type="molecule type" value="Genomic_DNA"/>
</dbReference>
<sequence length="211" mass="23050">MKKPTPRLSNTATKDRAPARKSATVASRNGKGAPARESEKELARARAIAAQSLAEQDLGMMVKQMNHLMRVTMENRLKAEGIAMSFPHGATLCLLLSFPGLSGADLARATMVTPQTINQILASLERDGMIERHKDAVHGRILRSYLTPLGVSQFVRASEVADQVLAEIQDGLSERELAQLQNLLGRCLGNLQRMNGVTDDDAKWAYSADDR</sequence>
<dbReference type="PANTHER" id="PTHR33164:SF43">
    <property type="entry name" value="HTH-TYPE TRANSCRIPTIONAL REPRESSOR YETL"/>
    <property type="match status" value="1"/>
</dbReference>
<name>A0ABY6BGA5_9GAMM</name>
<dbReference type="PROSITE" id="PS50995">
    <property type="entry name" value="HTH_MARR_2"/>
    <property type="match status" value="1"/>
</dbReference>
<proteinExistence type="predicted"/>
<dbReference type="RefSeq" id="WP_261693877.1">
    <property type="nucleotide sequence ID" value="NZ_CP104694.1"/>
</dbReference>
<evidence type="ECO:0000313" key="4">
    <source>
        <dbReference type="Proteomes" id="UP001064632"/>
    </source>
</evidence>
<dbReference type="InterPro" id="IPR000835">
    <property type="entry name" value="HTH_MarR-typ"/>
</dbReference>
<dbReference type="InterPro" id="IPR036388">
    <property type="entry name" value="WH-like_DNA-bd_sf"/>
</dbReference>
<feature type="region of interest" description="Disordered" evidence="1">
    <location>
        <begin position="1"/>
        <end position="39"/>
    </location>
</feature>
<accession>A0ABY6BGA5</accession>
<evidence type="ECO:0000256" key="1">
    <source>
        <dbReference type="SAM" id="MobiDB-lite"/>
    </source>
</evidence>
<dbReference type="PANTHER" id="PTHR33164">
    <property type="entry name" value="TRANSCRIPTIONAL REGULATOR, MARR FAMILY"/>
    <property type="match status" value="1"/>
</dbReference>
<dbReference type="Pfam" id="PF12802">
    <property type="entry name" value="MarR_2"/>
    <property type="match status" value="1"/>
</dbReference>
<dbReference type="Proteomes" id="UP001064632">
    <property type="component" value="Chromosome"/>
</dbReference>
<dbReference type="InterPro" id="IPR039422">
    <property type="entry name" value="MarR/SlyA-like"/>
</dbReference>
<organism evidence="3 4">
    <name type="scientific">Tahibacter amnicola</name>
    <dbReference type="NCBI Taxonomy" id="2976241"/>
    <lineage>
        <taxon>Bacteria</taxon>
        <taxon>Pseudomonadati</taxon>
        <taxon>Pseudomonadota</taxon>
        <taxon>Gammaproteobacteria</taxon>
        <taxon>Lysobacterales</taxon>
        <taxon>Rhodanobacteraceae</taxon>
        <taxon>Tahibacter</taxon>
    </lineage>
</organism>
<protein>
    <submittedName>
        <fullName evidence="3">MarR family winged helix-turn-helix transcriptional regulator</fullName>
    </submittedName>
</protein>